<name>A0A2K2CRB1_BRADI</name>
<protein>
    <submittedName>
        <fullName evidence="2 3">Uncharacterized protein</fullName>
    </submittedName>
</protein>
<evidence type="ECO:0000313" key="2">
    <source>
        <dbReference type="EMBL" id="PNT64568.1"/>
    </source>
</evidence>
<dbReference type="Gramene" id="PNT64568">
    <property type="protein sequence ID" value="PNT64568"/>
    <property type="gene ID" value="BRADI_4g30276v3"/>
</dbReference>
<sequence length="100" mass="10304">MAGRRTMGGGGGRICCATGGGRPLSSCHGRRQAPRGSRLPAHFLAWGGGGGDGGGRRGRRRRSWQSSRDVGICSGGDGRTRWPAQVGASEAEVNDDAIRG</sequence>
<evidence type="ECO:0000256" key="1">
    <source>
        <dbReference type="SAM" id="MobiDB-lite"/>
    </source>
</evidence>
<dbReference type="AlphaFoldDB" id="A0A2K2CRB1"/>
<accession>A0A2K2CRB1</accession>
<feature type="region of interest" description="Disordered" evidence="1">
    <location>
        <begin position="1"/>
        <end position="100"/>
    </location>
</feature>
<feature type="compositionally biased region" description="Gly residues" evidence="1">
    <location>
        <begin position="1"/>
        <end position="22"/>
    </location>
</feature>
<proteinExistence type="predicted"/>
<dbReference type="Proteomes" id="UP000008810">
    <property type="component" value="Chromosome 4"/>
</dbReference>
<evidence type="ECO:0000313" key="4">
    <source>
        <dbReference type="Proteomes" id="UP000008810"/>
    </source>
</evidence>
<dbReference type="EnsemblPlants" id="PNT64568">
    <property type="protein sequence ID" value="PNT64568"/>
    <property type="gene ID" value="BRADI_4g30276v3"/>
</dbReference>
<reference evidence="2 3" key="1">
    <citation type="journal article" date="2010" name="Nature">
        <title>Genome sequencing and analysis of the model grass Brachypodium distachyon.</title>
        <authorList>
            <consortium name="International Brachypodium Initiative"/>
        </authorList>
    </citation>
    <scope>NUCLEOTIDE SEQUENCE [LARGE SCALE GENOMIC DNA]</scope>
    <source>
        <strain evidence="2 3">Bd21</strain>
    </source>
</reference>
<reference evidence="3" key="3">
    <citation type="submission" date="2018-08" db="UniProtKB">
        <authorList>
            <consortium name="EnsemblPlants"/>
        </authorList>
    </citation>
    <scope>IDENTIFICATION</scope>
    <source>
        <strain evidence="3">cv. Bd21</strain>
    </source>
</reference>
<gene>
    <name evidence="2" type="ORF">BRADI_4g30276v3</name>
</gene>
<organism evidence="2">
    <name type="scientific">Brachypodium distachyon</name>
    <name type="common">Purple false brome</name>
    <name type="synonym">Trachynia distachya</name>
    <dbReference type="NCBI Taxonomy" id="15368"/>
    <lineage>
        <taxon>Eukaryota</taxon>
        <taxon>Viridiplantae</taxon>
        <taxon>Streptophyta</taxon>
        <taxon>Embryophyta</taxon>
        <taxon>Tracheophyta</taxon>
        <taxon>Spermatophyta</taxon>
        <taxon>Magnoliopsida</taxon>
        <taxon>Liliopsida</taxon>
        <taxon>Poales</taxon>
        <taxon>Poaceae</taxon>
        <taxon>BOP clade</taxon>
        <taxon>Pooideae</taxon>
        <taxon>Stipodae</taxon>
        <taxon>Brachypodieae</taxon>
        <taxon>Brachypodium</taxon>
    </lineage>
</organism>
<dbReference type="EMBL" id="CM000883">
    <property type="protein sequence ID" value="PNT64568.1"/>
    <property type="molecule type" value="Genomic_DNA"/>
</dbReference>
<reference evidence="2" key="2">
    <citation type="submission" date="2017-06" db="EMBL/GenBank/DDBJ databases">
        <title>WGS assembly of Brachypodium distachyon.</title>
        <authorList>
            <consortium name="The International Brachypodium Initiative"/>
            <person name="Lucas S."/>
            <person name="Harmon-Smith M."/>
            <person name="Lail K."/>
            <person name="Tice H."/>
            <person name="Grimwood J."/>
            <person name="Bruce D."/>
            <person name="Barry K."/>
            <person name="Shu S."/>
            <person name="Lindquist E."/>
            <person name="Wang M."/>
            <person name="Pitluck S."/>
            <person name="Vogel J.P."/>
            <person name="Garvin D.F."/>
            <person name="Mockler T.C."/>
            <person name="Schmutz J."/>
            <person name="Rokhsar D."/>
            <person name="Bevan M.W."/>
        </authorList>
    </citation>
    <scope>NUCLEOTIDE SEQUENCE</scope>
    <source>
        <strain evidence="2">Bd21</strain>
    </source>
</reference>
<evidence type="ECO:0000313" key="3">
    <source>
        <dbReference type="EnsemblPlants" id="PNT64568"/>
    </source>
</evidence>
<dbReference type="InParanoid" id="A0A2K2CRB1"/>
<keyword evidence="4" id="KW-1185">Reference proteome</keyword>